<evidence type="ECO:0000313" key="3">
    <source>
        <dbReference type="Proteomes" id="UP000324222"/>
    </source>
</evidence>
<keyword evidence="3" id="KW-1185">Reference proteome</keyword>
<gene>
    <name evidence="2" type="ORF">E2C01_095205</name>
</gene>
<comment type="caution">
    <text evidence="2">The sequence shown here is derived from an EMBL/GenBank/DDBJ whole genome shotgun (WGS) entry which is preliminary data.</text>
</comment>
<dbReference type="AlphaFoldDB" id="A0A5B7JY63"/>
<proteinExistence type="predicted"/>
<dbReference type="Proteomes" id="UP000324222">
    <property type="component" value="Unassembled WGS sequence"/>
</dbReference>
<evidence type="ECO:0000256" key="1">
    <source>
        <dbReference type="SAM" id="MobiDB-lite"/>
    </source>
</evidence>
<dbReference type="EMBL" id="VSRR010119791">
    <property type="protein sequence ID" value="MPC99769.1"/>
    <property type="molecule type" value="Genomic_DNA"/>
</dbReference>
<evidence type="ECO:0000313" key="2">
    <source>
        <dbReference type="EMBL" id="MPC99769.1"/>
    </source>
</evidence>
<reference evidence="2 3" key="1">
    <citation type="submission" date="2019-05" db="EMBL/GenBank/DDBJ databases">
        <title>Another draft genome of Portunus trituberculatus and its Hox gene families provides insights of decapod evolution.</title>
        <authorList>
            <person name="Jeong J.-H."/>
            <person name="Song I."/>
            <person name="Kim S."/>
            <person name="Choi T."/>
            <person name="Kim D."/>
            <person name="Ryu S."/>
            <person name="Kim W."/>
        </authorList>
    </citation>
    <scope>NUCLEOTIDE SEQUENCE [LARGE SCALE GENOMIC DNA]</scope>
    <source>
        <tissue evidence="2">Muscle</tissue>
    </source>
</reference>
<accession>A0A5B7JY63</accession>
<organism evidence="2 3">
    <name type="scientific">Portunus trituberculatus</name>
    <name type="common">Swimming crab</name>
    <name type="synonym">Neptunus trituberculatus</name>
    <dbReference type="NCBI Taxonomy" id="210409"/>
    <lineage>
        <taxon>Eukaryota</taxon>
        <taxon>Metazoa</taxon>
        <taxon>Ecdysozoa</taxon>
        <taxon>Arthropoda</taxon>
        <taxon>Crustacea</taxon>
        <taxon>Multicrustacea</taxon>
        <taxon>Malacostraca</taxon>
        <taxon>Eumalacostraca</taxon>
        <taxon>Eucarida</taxon>
        <taxon>Decapoda</taxon>
        <taxon>Pleocyemata</taxon>
        <taxon>Brachyura</taxon>
        <taxon>Eubrachyura</taxon>
        <taxon>Portunoidea</taxon>
        <taxon>Portunidae</taxon>
        <taxon>Portuninae</taxon>
        <taxon>Portunus</taxon>
    </lineage>
</organism>
<protein>
    <submittedName>
        <fullName evidence="2">Uncharacterized protein</fullName>
    </submittedName>
</protein>
<feature type="region of interest" description="Disordered" evidence="1">
    <location>
        <begin position="39"/>
        <end position="58"/>
    </location>
</feature>
<sequence length="82" mass="9048">MATLPSKERRLLITGSGRYWRRYLCPSTRSPSLHHVALQSTPLSPPTPTPVNSLPAPRGSTVYTTVNSLPLTTPIFVSRQFS</sequence>
<name>A0A5B7JY63_PORTR</name>